<dbReference type="Pfam" id="PF07927">
    <property type="entry name" value="HicA_toxin"/>
    <property type="match status" value="1"/>
</dbReference>
<dbReference type="AlphaFoldDB" id="A0A0G0WW61"/>
<keyword evidence="6" id="KW-0694">RNA-binding</keyword>
<dbReference type="InterPro" id="IPR012933">
    <property type="entry name" value="HicA_mRNA_interferase"/>
</dbReference>
<evidence type="ECO:0000256" key="3">
    <source>
        <dbReference type="ARBA" id="ARBA00022722"/>
    </source>
</evidence>
<evidence type="ECO:0000256" key="5">
    <source>
        <dbReference type="ARBA" id="ARBA00022801"/>
    </source>
</evidence>
<evidence type="ECO:0000256" key="7">
    <source>
        <dbReference type="ARBA" id="ARBA00023016"/>
    </source>
</evidence>
<evidence type="ECO:0008006" key="10">
    <source>
        <dbReference type="Google" id="ProtNLM"/>
    </source>
</evidence>
<sequence>MPRGLFNWTYRDVIDFISENGFVFHKQREGSHEYWINKSTGTILDINFHGQKI</sequence>
<accession>A0A0G0WW61</accession>
<dbReference type="Proteomes" id="UP000034749">
    <property type="component" value="Unassembled WGS sequence"/>
</dbReference>
<name>A0A0G0WW61_9BACT</name>
<evidence type="ECO:0000256" key="1">
    <source>
        <dbReference type="ARBA" id="ARBA00006620"/>
    </source>
</evidence>
<dbReference type="SUPFAM" id="SSF54786">
    <property type="entry name" value="YcfA/nrd intein domain"/>
    <property type="match status" value="1"/>
</dbReference>
<keyword evidence="3" id="KW-0540">Nuclease</keyword>
<dbReference type="Gene3D" id="3.30.920.30">
    <property type="entry name" value="Hypothetical protein"/>
    <property type="match status" value="1"/>
</dbReference>
<dbReference type="GO" id="GO:0003729">
    <property type="term" value="F:mRNA binding"/>
    <property type="evidence" value="ECO:0007669"/>
    <property type="project" value="InterPro"/>
</dbReference>
<reference evidence="8 9" key="1">
    <citation type="journal article" date="2015" name="Nature">
        <title>rRNA introns, odd ribosomes, and small enigmatic genomes across a large radiation of phyla.</title>
        <authorList>
            <person name="Brown C.T."/>
            <person name="Hug L.A."/>
            <person name="Thomas B.C."/>
            <person name="Sharon I."/>
            <person name="Castelle C.J."/>
            <person name="Singh A."/>
            <person name="Wilkins M.J."/>
            <person name="Williams K.H."/>
            <person name="Banfield J.F."/>
        </authorList>
    </citation>
    <scope>NUCLEOTIDE SEQUENCE [LARGE SCALE GENOMIC DNA]</scope>
</reference>
<evidence type="ECO:0000313" key="8">
    <source>
        <dbReference type="EMBL" id="KKR79632.1"/>
    </source>
</evidence>
<keyword evidence="4" id="KW-0255">Endonuclease</keyword>
<proteinExistence type="inferred from homology"/>
<comment type="caution">
    <text evidence="8">The sequence shown here is derived from an EMBL/GenBank/DDBJ whole genome shotgun (WGS) entry which is preliminary data.</text>
</comment>
<dbReference type="GO" id="GO:0004519">
    <property type="term" value="F:endonuclease activity"/>
    <property type="evidence" value="ECO:0007669"/>
    <property type="project" value="UniProtKB-KW"/>
</dbReference>
<keyword evidence="7" id="KW-0346">Stress response</keyword>
<dbReference type="InterPro" id="IPR038570">
    <property type="entry name" value="HicA_sf"/>
</dbReference>
<gene>
    <name evidence="8" type="ORF">UU24_C0005G0050</name>
</gene>
<keyword evidence="2" id="KW-1277">Toxin-antitoxin system</keyword>
<protein>
    <recommendedName>
        <fullName evidence="10">YcfA family protein</fullName>
    </recommendedName>
</protein>
<organism evidence="8 9">
    <name type="scientific">Candidatus Nomurabacteria bacterium GW2011_GWA2_40_9</name>
    <dbReference type="NCBI Taxonomy" id="1618734"/>
    <lineage>
        <taxon>Bacteria</taxon>
        <taxon>Candidatus Nomuraibacteriota</taxon>
    </lineage>
</organism>
<comment type="similarity">
    <text evidence="1">Belongs to the HicA mRNA interferase family.</text>
</comment>
<evidence type="ECO:0000313" key="9">
    <source>
        <dbReference type="Proteomes" id="UP000034749"/>
    </source>
</evidence>
<keyword evidence="5" id="KW-0378">Hydrolase</keyword>
<dbReference type="GO" id="GO:0016787">
    <property type="term" value="F:hydrolase activity"/>
    <property type="evidence" value="ECO:0007669"/>
    <property type="project" value="UniProtKB-KW"/>
</dbReference>
<dbReference type="EMBL" id="LBZW01000005">
    <property type="protein sequence ID" value="KKR79632.1"/>
    <property type="molecule type" value="Genomic_DNA"/>
</dbReference>
<evidence type="ECO:0000256" key="4">
    <source>
        <dbReference type="ARBA" id="ARBA00022759"/>
    </source>
</evidence>
<evidence type="ECO:0000256" key="6">
    <source>
        <dbReference type="ARBA" id="ARBA00022884"/>
    </source>
</evidence>
<evidence type="ECO:0000256" key="2">
    <source>
        <dbReference type="ARBA" id="ARBA00022649"/>
    </source>
</evidence>